<dbReference type="PANTHER" id="PTHR47552">
    <property type="entry name" value="PHOSPHORIBOSYLFORMYLGLYCINAMIDINE SYNTHASE SUBUNIT PURQ"/>
    <property type="match status" value="1"/>
</dbReference>
<evidence type="ECO:0000256" key="4">
    <source>
        <dbReference type="ARBA" id="ARBA00022755"/>
    </source>
</evidence>
<dbReference type="Pfam" id="PF13507">
    <property type="entry name" value="GATase_5"/>
    <property type="match status" value="1"/>
</dbReference>
<comment type="caution">
    <text evidence="9">The sequence shown here is derived from an EMBL/GenBank/DDBJ whole genome shotgun (WGS) entry which is preliminary data.</text>
</comment>
<dbReference type="GO" id="GO:0004642">
    <property type="term" value="F:phosphoribosylformylglycinamidine synthase activity"/>
    <property type="evidence" value="ECO:0007669"/>
    <property type="project" value="UniProtKB-UniRule"/>
</dbReference>
<dbReference type="RefSeq" id="WP_183984673.1">
    <property type="nucleotide sequence ID" value="NZ_JACHHG010000002.1"/>
</dbReference>
<evidence type="ECO:0000256" key="2">
    <source>
        <dbReference type="ARBA" id="ARBA00022598"/>
    </source>
</evidence>
<dbReference type="GO" id="GO:0005524">
    <property type="term" value="F:ATP binding"/>
    <property type="evidence" value="ECO:0007669"/>
    <property type="project" value="UniProtKB-KW"/>
</dbReference>
<dbReference type="HAMAP" id="MF_00421">
    <property type="entry name" value="PurQ"/>
    <property type="match status" value="1"/>
</dbReference>
<dbReference type="UniPathway" id="UPA00074">
    <property type="reaction ID" value="UER00128"/>
</dbReference>
<evidence type="ECO:0000256" key="6">
    <source>
        <dbReference type="ARBA" id="ARBA00022840"/>
    </source>
</evidence>
<keyword evidence="1 8" id="KW-0963">Cytoplasm</keyword>
<dbReference type="GO" id="GO:0006189">
    <property type="term" value="P:'de novo' IMP biosynthetic process"/>
    <property type="evidence" value="ECO:0007669"/>
    <property type="project" value="UniProtKB-UniRule"/>
</dbReference>
<comment type="function">
    <text evidence="8">Part of the phosphoribosylformylglycinamidine synthase complex involved in the purines biosynthetic pathway. Catalyzes the ATP-dependent conversion of formylglycinamide ribonucleotide (FGAR) and glutamine to yield formylglycinamidine ribonucleotide (FGAM) and glutamate. The FGAM synthase complex is composed of three subunits. PurQ produces an ammonia molecule by converting glutamine to glutamate. PurL transfers the ammonia molecule to FGAR to form FGAM in an ATP-dependent manner. PurS interacts with PurQ and PurL and is thought to assist in the transfer of the ammonia molecule from PurQ to PurL.</text>
</comment>
<accession>A0A841HWQ6</accession>
<dbReference type="CDD" id="cd01740">
    <property type="entry name" value="GATase1_FGAR_AT"/>
    <property type="match status" value="1"/>
</dbReference>
<keyword evidence="4 8" id="KW-0658">Purine biosynthesis</keyword>
<dbReference type="Gene3D" id="3.40.50.880">
    <property type="match status" value="1"/>
</dbReference>
<dbReference type="GO" id="GO:0005737">
    <property type="term" value="C:cytoplasm"/>
    <property type="evidence" value="ECO:0007669"/>
    <property type="project" value="UniProtKB-SubCell"/>
</dbReference>
<sequence>MKTAVIQFPGSNCDADAVYVAGELLGQQAKLVWHTETSLEGVDAVLIPGGFSYGDHLRSGAIAARSPIMHEVRRFAERGGPVVGICNGFQILTEAGLLPGALTRNDSLHFLCHDVHLRVERTDTIFTSAYRQGQVLRLPIAHNEGNYYADEETLARLRGEGRVLFRYVTPGGEVERAANPNGSQNNIAGILNERGNVLGMMPHPERAAEALLGGTDGRGLFESLLAAVVR</sequence>
<keyword evidence="6 8" id="KW-0067">ATP-binding</keyword>
<dbReference type="EMBL" id="JACHHG010000002">
    <property type="protein sequence ID" value="MBB6097356.1"/>
    <property type="molecule type" value="Genomic_DNA"/>
</dbReference>
<evidence type="ECO:0000256" key="8">
    <source>
        <dbReference type="HAMAP-Rule" id="MF_00421"/>
    </source>
</evidence>
<organism evidence="9 10">
    <name type="scientific">Deinobacterium chartae</name>
    <dbReference type="NCBI Taxonomy" id="521158"/>
    <lineage>
        <taxon>Bacteria</taxon>
        <taxon>Thermotogati</taxon>
        <taxon>Deinococcota</taxon>
        <taxon>Deinococci</taxon>
        <taxon>Deinococcales</taxon>
        <taxon>Deinococcaceae</taxon>
        <taxon>Deinobacterium</taxon>
    </lineage>
</organism>
<evidence type="ECO:0000256" key="3">
    <source>
        <dbReference type="ARBA" id="ARBA00022741"/>
    </source>
</evidence>
<keyword evidence="2 8" id="KW-0436">Ligase</keyword>
<evidence type="ECO:0000313" key="10">
    <source>
        <dbReference type="Proteomes" id="UP000569951"/>
    </source>
</evidence>
<dbReference type="PIRSF" id="PIRSF001586">
    <property type="entry name" value="FGAM_synth_I"/>
    <property type="match status" value="1"/>
</dbReference>
<keyword evidence="5 8" id="KW-0378">Hydrolase</keyword>
<dbReference type="PROSITE" id="PS51273">
    <property type="entry name" value="GATASE_TYPE_1"/>
    <property type="match status" value="1"/>
</dbReference>
<proteinExistence type="inferred from homology"/>
<dbReference type="NCBIfam" id="NF002957">
    <property type="entry name" value="PRK03619.1"/>
    <property type="match status" value="1"/>
</dbReference>
<comment type="subcellular location">
    <subcellularLocation>
        <location evidence="8">Cytoplasm</location>
    </subcellularLocation>
</comment>
<gene>
    <name evidence="8" type="primary">purQ</name>
    <name evidence="9" type="ORF">HNR42_000770</name>
</gene>
<keyword evidence="3 8" id="KW-0547">Nucleotide-binding</keyword>
<feature type="active site" evidence="8">
    <location>
        <position position="203"/>
    </location>
</feature>
<dbReference type="AlphaFoldDB" id="A0A841HWQ6"/>
<dbReference type="NCBIfam" id="TIGR01737">
    <property type="entry name" value="FGAM_synth_I"/>
    <property type="match status" value="1"/>
</dbReference>
<dbReference type="PANTHER" id="PTHR47552:SF1">
    <property type="entry name" value="PHOSPHORIBOSYLFORMYLGLYCINAMIDINE SYNTHASE SUBUNIT PURQ"/>
    <property type="match status" value="1"/>
</dbReference>
<evidence type="ECO:0000313" key="9">
    <source>
        <dbReference type="EMBL" id="MBB6097356.1"/>
    </source>
</evidence>
<dbReference type="SUPFAM" id="SSF52317">
    <property type="entry name" value="Class I glutamine amidotransferase-like"/>
    <property type="match status" value="1"/>
</dbReference>
<dbReference type="EC" id="6.3.5.3" evidence="8"/>
<dbReference type="GO" id="GO:0004359">
    <property type="term" value="F:glutaminase activity"/>
    <property type="evidence" value="ECO:0007669"/>
    <property type="project" value="UniProtKB-EC"/>
</dbReference>
<dbReference type="EC" id="3.5.1.2" evidence="8"/>
<dbReference type="SMART" id="SM01211">
    <property type="entry name" value="GATase_5"/>
    <property type="match status" value="1"/>
</dbReference>
<comment type="pathway">
    <text evidence="8">Purine metabolism; IMP biosynthesis via de novo pathway; 5-amino-1-(5-phospho-D-ribosyl)imidazole from N(2)-formyl-N(1)-(5-phospho-D-ribosyl)glycinamide: step 1/2.</text>
</comment>
<keyword evidence="7 8" id="KW-0315">Glutamine amidotransferase</keyword>
<protein>
    <recommendedName>
        <fullName evidence="8">Phosphoribosylformylglycinamidine synthase subunit PurQ</fullName>
        <shortName evidence="8">FGAM synthase</shortName>
        <ecNumber evidence="8">6.3.5.3</ecNumber>
    </recommendedName>
    <alternativeName>
        <fullName evidence="8">Formylglycinamide ribonucleotide amidotransferase subunit I</fullName>
        <shortName evidence="8">FGAR amidotransferase I</shortName>
        <shortName evidence="8">FGAR-AT I</shortName>
    </alternativeName>
    <alternativeName>
        <fullName evidence="8">Glutaminase PurQ</fullName>
        <ecNumber evidence="8">3.5.1.2</ecNumber>
    </alternativeName>
    <alternativeName>
        <fullName evidence="8">Phosphoribosylformylglycinamidine synthase subunit I</fullName>
    </alternativeName>
</protein>
<comment type="catalytic activity">
    <reaction evidence="8">
        <text>L-glutamine + H2O = L-glutamate + NH4(+)</text>
        <dbReference type="Rhea" id="RHEA:15889"/>
        <dbReference type="ChEBI" id="CHEBI:15377"/>
        <dbReference type="ChEBI" id="CHEBI:28938"/>
        <dbReference type="ChEBI" id="CHEBI:29985"/>
        <dbReference type="ChEBI" id="CHEBI:58359"/>
        <dbReference type="EC" id="3.5.1.2"/>
    </reaction>
</comment>
<name>A0A841HWQ6_9DEIO</name>
<evidence type="ECO:0000256" key="5">
    <source>
        <dbReference type="ARBA" id="ARBA00022801"/>
    </source>
</evidence>
<dbReference type="InterPro" id="IPR010075">
    <property type="entry name" value="PRibForGlyAmidine_synth_PurQ"/>
</dbReference>
<feature type="active site" description="Nucleophile" evidence="8">
    <location>
        <position position="86"/>
    </location>
</feature>
<feature type="active site" evidence="8">
    <location>
        <position position="205"/>
    </location>
</feature>
<keyword evidence="10" id="KW-1185">Reference proteome</keyword>
<evidence type="ECO:0000256" key="1">
    <source>
        <dbReference type="ARBA" id="ARBA00022490"/>
    </source>
</evidence>
<reference evidence="9 10" key="1">
    <citation type="submission" date="2020-08" db="EMBL/GenBank/DDBJ databases">
        <title>Genomic Encyclopedia of Type Strains, Phase IV (KMG-IV): sequencing the most valuable type-strain genomes for metagenomic binning, comparative biology and taxonomic classification.</title>
        <authorList>
            <person name="Goeker M."/>
        </authorList>
    </citation>
    <scope>NUCLEOTIDE SEQUENCE [LARGE SCALE GENOMIC DNA]</scope>
    <source>
        <strain evidence="9 10">DSM 21458</strain>
    </source>
</reference>
<comment type="subunit">
    <text evidence="8">Part of the FGAM synthase complex composed of 1 PurL, 1 PurQ and 2 PurS subunits.</text>
</comment>
<evidence type="ECO:0000256" key="7">
    <source>
        <dbReference type="ARBA" id="ARBA00022962"/>
    </source>
</evidence>
<comment type="catalytic activity">
    <reaction evidence="8">
        <text>N(2)-formyl-N(1)-(5-phospho-beta-D-ribosyl)glycinamide + L-glutamine + ATP + H2O = 2-formamido-N(1)-(5-O-phospho-beta-D-ribosyl)acetamidine + L-glutamate + ADP + phosphate + H(+)</text>
        <dbReference type="Rhea" id="RHEA:17129"/>
        <dbReference type="ChEBI" id="CHEBI:15377"/>
        <dbReference type="ChEBI" id="CHEBI:15378"/>
        <dbReference type="ChEBI" id="CHEBI:29985"/>
        <dbReference type="ChEBI" id="CHEBI:30616"/>
        <dbReference type="ChEBI" id="CHEBI:43474"/>
        <dbReference type="ChEBI" id="CHEBI:58359"/>
        <dbReference type="ChEBI" id="CHEBI:147286"/>
        <dbReference type="ChEBI" id="CHEBI:147287"/>
        <dbReference type="ChEBI" id="CHEBI:456216"/>
        <dbReference type="EC" id="6.3.5.3"/>
    </reaction>
</comment>
<dbReference type="Proteomes" id="UP000569951">
    <property type="component" value="Unassembled WGS sequence"/>
</dbReference>
<dbReference type="InterPro" id="IPR029062">
    <property type="entry name" value="Class_I_gatase-like"/>
</dbReference>